<evidence type="ECO:0000256" key="1">
    <source>
        <dbReference type="SAM" id="MobiDB-lite"/>
    </source>
</evidence>
<feature type="transmembrane region" description="Helical" evidence="2">
    <location>
        <begin position="26"/>
        <end position="49"/>
    </location>
</feature>
<dbReference type="Pfam" id="PF05841">
    <property type="entry name" value="Apc15p"/>
    <property type="match status" value="1"/>
</dbReference>
<feature type="transmembrane region" description="Helical" evidence="2">
    <location>
        <begin position="61"/>
        <end position="83"/>
    </location>
</feature>
<proteinExistence type="predicted"/>
<evidence type="ECO:0000313" key="3">
    <source>
        <dbReference type="EMBL" id="CAI2041815.1"/>
    </source>
</evidence>
<name>A0ABN8VSF1_SACEU</name>
<evidence type="ECO:0000256" key="2">
    <source>
        <dbReference type="SAM" id="Phobius"/>
    </source>
</evidence>
<protein>
    <submittedName>
        <fullName evidence="3">Uncharacterized protein</fullName>
    </submittedName>
</protein>
<dbReference type="InterPro" id="IPR008402">
    <property type="entry name" value="APC_su15/mnd2"/>
</dbReference>
<organism evidence="3 4">
    <name type="scientific">Saccharomyces eubayanus</name>
    <name type="common">Yeast</name>
    <dbReference type="NCBI Taxonomy" id="1080349"/>
    <lineage>
        <taxon>Eukaryota</taxon>
        <taxon>Fungi</taxon>
        <taxon>Dikarya</taxon>
        <taxon>Ascomycota</taxon>
        <taxon>Saccharomycotina</taxon>
        <taxon>Saccharomycetes</taxon>
        <taxon>Saccharomycetales</taxon>
        <taxon>Saccharomycetaceae</taxon>
        <taxon>Saccharomyces</taxon>
    </lineage>
</organism>
<evidence type="ECO:0000313" key="4">
    <source>
        <dbReference type="Proteomes" id="UP001152964"/>
    </source>
</evidence>
<feature type="region of interest" description="Disordered" evidence="1">
    <location>
        <begin position="405"/>
        <end position="434"/>
    </location>
</feature>
<dbReference type="EMBL" id="OX291499">
    <property type="protein sequence ID" value="CAI2041815.1"/>
    <property type="molecule type" value="Genomic_DNA"/>
</dbReference>
<gene>
    <name evidence="3" type="primary">U6500I01960</name>
    <name evidence="3" type="ORF">SEUBUCD650_0I01960</name>
</gene>
<keyword evidence="2" id="KW-0472">Membrane</keyword>
<dbReference type="Proteomes" id="UP001152964">
    <property type="component" value="Chromosome 9"/>
</dbReference>
<sequence>MTEFNIDPNTITKSIGLIIVLSYLDFALAPALVDVTVLTVNLMGLRLLISLVLNGNLTKDIFLFTCLYMVSTFSVFYAPPIPWSDRCYIKMRMREIALSLRLVSKGIKRAYNNSKRKEGGKEMVRALRDIALFNDIRKDQNSTGTKHERYSIRDLRVKKNIHGNGLDDDEDDSLERFIRRKKSKSIKYIPSLAAYNVFNEFPYYPTSSSQLQEGRLDEFIMLSEQYKNRLPRIRKLGWNRFKPIGINKTMHDLEMLRVRTQAQNEEMNNEEDLREQDLREQDFREHGSIGHAVLPHILQENDDDTDEGVAGTHNAVNDGITMFTHNSANNSHEVISEEDEISYDYDAEFDHVVDEEEDEEAEVQEGGIEVDRERIVPDDLLMRSTSLSRSLQQFVEEVHRLDRNPYDIDSDNDGEDSKIEVGTNPDFEDEDETRREVRGYDYNSEYAQAPASYGEITPDLASNWRNWTRERITSLDELMERRARQQRGED</sequence>
<keyword evidence="4" id="KW-1185">Reference proteome</keyword>
<keyword evidence="2" id="KW-1133">Transmembrane helix</keyword>
<reference evidence="3" key="1">
    <citation type="submission" date="2022-08" db="EMBL/GenBank/DDBJ databases">
        <authorList>
            <person name="Byrne P K."/>
        </authorList>
    </citation>
    <scope>NUCLEOTIDE SEQUENCE</scope>
    <source>
        <strain evidence="3">UCD650</strain>
    </source>
</reference>
<keyword evidence="2" id="KW-0812">Transmembrane</keyword>
<accession>A0ABN8VSF1</accession>